<proteinExistence type="predicted"/>
<dbReference type="AlphaFoldDB" id="A0A314UM23"/>
<dbReference type="InterPro" id="IPR013201">
    <property type="entry name" value="Prot_inhib_I29"/>
</dbReference>
<dbReference type="EMBL" id="PJQY01003305">
    <property type="protein sequence ID" value="PQM38520.1"/>
    <property type="molecule type" value="Genomic_DNA"/>
</dbReference>
<dbReference type="Gene3D" id="1.10.287.2250">
    <property type="match status" value="1"/>
</dbReference>
<evidence type="ECO:0000313" key="3">
    <source>
        <dbReference type="EMBL" id="PQM38520.1"/>
    </source>
</evidence>
<dbReference type="Pfam" id="PF08246">
    <property type="entry name" value="Inhibitor_I29"/>
    <property type="match status" value="1"/>
</dbReference>
<dbReference type="SUPFAM" id="SSF54001">
    <property type="entry name" value="Cysteine proteinases"/>
    <property type="match status" value="1"/>
</dbReference>
<name>A0A314UM23_PRUYE</name>
<dbReference type="SMART" id="SM00848">
    <property type="entry name" value="Inhibitor_I29"/>
    <property type="match status" value="1"/>
</dbReference>
<dbReference type="OrthoDB" id="1163416at2759"/>
<dbReference type="InterPro" id="IPR038765">
    <property type="entry name" value="Papain-like_cys_pep_sf"/>
</dbReference>
<evidence type="ECO:0000259" key="2">
    <source>
        <dbReference type="SMART" id="SM00848"/>
    </source>
</evidence>
<reference evidence="3 4" key="1">
    <citation type="submission" date="2018-02" db="EMBL/GenBank/DDBJ databases">
        <title>Draft genome of wild Prunus yedoensis var. nudiflora.</title>
        <authorList>
            <person name="Baek S."/>
            <person name="Kim J.-H."/>
            <person name="Choi K."/>
            <person name="Kim G.-B."/>
            <person name="Cho A."/>
            <person name="Jang H."/>
            <person name="Shin C.-H."/>
            <person name="Yu H.-J."/>
            <person name="Mun J.-H."/>
        </authorList>
    </citation>
    <scope>NUCLEOTIDE SEQUENCE [LARGE SCALE GENOMIC DNA]</scope>
    <source>
        <strain evidence="4">cv. Jeju island</strain>
        <tissue evidence="3">Leaf</tissue>
    </source>
</reference>
<feature type="domain" description="Cathepsin propeptide inhibitor" evidence="2">
    <location>
        <begin position="30"/>
        <end position="87"/>
    </location>
</feature>
<gene>
    <name evidence="3" type="ORF">Pyn_20218</name>
</gene>
<dbReference type="Proteomes" id="UP000250321">
    <property type="component" value="Unassembled WGS sequence"/>
</dbReference>
<keyword evidence="4" id="KW-1185">Reference proteome</keyword>
<feature type="region of interest" description="Disordered" evidence="1">
    <location>
        <begin position="1"/>
        <end position="25"/>
    </location>
</feature>
<comment type="caution">
    <text evidence="3">The sequence shown here is derived from an EMBL/GenBank/DDBJ whole genome shotgun (WGS) entry which is preliminary data.</text>
</comment>
<sequence>MSEESTSPSPSPVATSISSEENPANVAQAFEPWMKEYKQAYSSDEEKERCFTNFKKSFDFVKNFMKGPNKLYTVGLNLFANMAEVEMEAFHCRVPIMDNPPLVISSSEGVHRICGGH</sequence>
<evidence type="ECO:0000313" key="4">
    <source>
        <dbReference type="Proteomes" id="UP000250321"/>
    </source>
</evidence>
<evidence type="ECO:0000256" key="1">
    <source>
        <dbReference type="SAM" id="MobiDB-lite"/>
    </source>
</evidence>
<accession>A0A314UM23</accession>
<feature type="compositionally biased region" description="Low complexity" evidence="1">
    <location>
        <begin position="1"/>
        <end position="20"/>
    </location>
</feature>
<organism evidence="3 4">
    <name type="scientific">Prunus yedoensis var. nudiflora</name>
    <dbReference type="NCBI Taxonomy" id="2094558"/>
    <lineage>
        <taxon>Eukaryota</taxon>
        <taxon>Viridiplantae</taxon>
        <taxon>Streptophyta</taxon>
        <taxon>Embryophyta</taxon>
        <taxon>Tracheophyta</taxon>
        <taxon>Spermatophyta</taxon>
        <taxon>Magnoliopsida</taxon>
        <taxon>eudicotyledons</taxon>
        <taxon>Gunneridae</taxon>
        <taxon>Pentapetalae</taxon>
        <taxon>rosids</taxon>
        <taxon>fabids</taxon>
        <taxon>Rosales</taxon>
        <taxon>Rosaceae</taxon>
        <taxon>Amygdaloideae</taxon>
        <taxon>Amygdaleae</taxon>
        <taxon>Prunus</taxon>
    </lineage>
</organism>
<protein>
    <recommendedName>
        <fullName evidence="2">Cathepsin propeptide inhibitor domain-containing protein</fullName>
    </recommendedName>
</protein>
<dbReference type="STRING" id="2094558.A0A314UM23"/>